<keyword evidence="1" id="KW-1133">Transmembrane helix</keyword>
<dbReference type="Proteomes" id="UP000185753">
    <property type="component" value="Unassembled WGS sequence"/>
</dbReference>
<dbReference type="OrthoDB" id="5298497at2"/>
<name>A0A1A7RD31_9GAMM</name>
<accession>A0A1A7RD31</accession>
<keyword evidence="1" id="KW-0812">Transmembrane</keyword>
<gene>
    <name evidence="2" type="ORF">A9J31_14000</name>
</gene>
<dbReference type="RefSeq" id="WP_067762755.1">
    <property type="nucleotide sequence ID" value="NZ_LZDS01000009.1"/>
</dbReference>
<reference evidence="3" key="1">
    <citation type="submission" date="2016-06" db="EMBL/GenBank/DDBJ databases">
        <authorList>
            <person name="Radolfova-Krizova L."/>
            <person name="Nemec A."/>
        </authorList>
    </citation>
    <scope>NUCLEOTIDE SEQUENCE [LARGE SCALE GENOMIC DNA]</scope>
    <source>
        <strain evidence="3">ANC 4275</strain>
    </source>
</reference>
<dbReference type="PANTHER" id="PTHR34351:SF1">
    <property type="entry name" value="SLR1927 PROTEIN"/>
    <property type="match status" value="1"/>
</dbReference>
<evidence type="ECO:0000313" key="3">
    <source>
        <dbReference type="Proteomes" id="UP000185753"/>
    </source>
</evidence>
<feature type="transmembrane region" description="Helical" evidence="1">
    <location>
        <begin position="26"/>
        <end position="49"/>
    </location>
</feature>
<proteinExistence type="predicted"/>
<feature type="transmembrane region" description="Helical" evidence="1">
    <location>
        <begin position="55"/>
        <end position="75"/>
    </location>
</feature>
<dbReference type="STRING" id="1443941.A9J31_14000"/>
<organism evidence="2 3">
    <name type="scientific">Acinetobacter gandensis</name>
    <dbReference type="NCBI Taxonomy" id="1443941"/>
    <lineage>
        <taxon>Bacteria</taxon>
        <taxon>Pseudomonadati</taxon>
        <taxon>Pseudomonadota</taxon>
        <taxon>Gammaproteobacteria</taxon>
        <taxon>Moraxellales</taxon>
        <taxon>Moraxellaceae</taxon>
        <taxon>Acinetobacter</taxon>
    </lineage>
</organism>
<sequence>MASKWQQWIARRFKIDQKKQLTQKDVLIFIYQQGYLYLALIFITFIAGVNYANNLILGFCFLISAVLCISFYLTFKQLHGLTLDVVVGETPQIGEPQIVNLYLNQNQLQARYLWFKTATHLQKILIQDKQHHVQINFETTHRGKFTIPEIQIFSTYPFGLVRAWTYLYVQQEAWVAPQSSVTIAENKQHQQNFEPDMDEFRELRSFQTGDSLHAVSWKQAARGQGLYVKVFEQYADQHKLEIDYQQMPANSHEEKLSLMMGLVEQAEQLNCTYAMYLPQAELPFGQGQQQLATAKLLLAQA</sequence>
<protein>
    <submittedName>
        <fullName evidence="2">Uncharacterized protein</fullName>
    </submittedName>
</protein>
<keyword evidence="3" id="KW-1185">Reference proteome</keyword>
<comment type="caution">
    <text evidence="2">The sequence shown here is derived from an EMBL/GenBank/DDBJ whole genome shotgun (WGS) entry which is preliminary data.</text>
</comment>
<keyword evidence="1" id="KW-0472">Membrane</keyword>
<evidence type="ECO:0000256" key="1">
    <source>
        <dbReference type="SAM" id="Phobius"/>
    </source>
</evidence>
<evidence type="ECO:0000313" key="2">
    <source>
        <dbReference type="EMBL" id="OBX29348.1"/>
    </source>
</evidence>
<dbReference type="EMBL" id="LZDS01000009">
    <property type="protein sequence ID" value="OBX29348.1"/>
    <property type="molecule type" value="Genomic_DNA"/>
</dbReference>
<dbReference type="PANTHER" id="PTHR34351">
    <property type="entry name" value="SLR1927 PROTEIN-RELATED"/>
    <property type="match status" value="1"/>
</dbReference>
<dbReference type="AlphaFoldDB" id="A0A1A7RD31"/>